<keyword evidence="2" id="KW-1185">Reference proteome</keyword>
<evidence type="ECO:0008006" key="3">
    <source>
        <dbReference type="Google" id="ProtNLM"/>
    </source>
</evidence>
<dbReference type="AlphaFoldDB" id="A0A8G2BLA9"/>
<organism evidence="1 2">
    <name type="scientific">Thalassobaculum litoreum DSM 18839</name>
    <dbReference type="NCBI Taxonomy" id="1123362"/>
    <lineage>
        <taxon>Bacteria</taxon>
        <taxon>Pseudomonadati</taxon>
        <taxon>Pseudomonadota</taxon>
        <taxon>Alphaproteobacteria</taxon>
        <taxon>Rhodospirillales</taxon>
        <taxon>Thalassobaculaceae</taxon>
        <taxon>Thalassobaculum</taxon>
    </lineage>
</organism>
<evidence type="ECO:0000313" key="1">
    <source>
        <dbReference type="EMBL" id="SDG14837.1"/>
    </source>
</evidence>
<evidence type="ECO:0000313" key="2">
    <source>
        <dbReference type="Proteomes" id="UP000198615"/>
    </source>
</evidence>
<accession>A0A8G2BLA9</accession>
<protein>
    <recommendedName>
        <fullName evidence="3">Anti-sigma factor NepR domain-containing protein</fullName>
    </recommendedName>
</protein>
<dbReference type="Proteomes" id="UP000198615">
    <property type="component" value="Unassembled WGS sequence"/>
</dbReference>
<comment type="caution">
    <text evidence="1">The sequence shown here is derived from an EMBL/GenBank/DDBJ whole genome shotgun (WGS) entry which is preliminary data.</text>
</comment>
<dbReference type="EMBL" id="FNBW01000011">
    <property type="protein sequence ID" value="SDG14837.1"/>
    <property type="molecule type" value="Genomic_DNA"/>
</dbReference>
<gene>
    <name evidence="1" type="ORF">SAMN05660686_03507</name>
</gene>
<reference evidence="1 2" key="1">
    <citation type="submission" date="2016-10" db="EMBL/GenBank/DDBJ databases">
        <authorList>
            <person name="Varghese N."/>
            <person name="Submissions S."/>
        </authorList>
    </citation>
    <scope>NUCLEOTIDE SEQUENCE [LARGE SCALE GENOMIC DNA]</scope>
    <source>
        <strain evidence="1 2">DSM 18839</strain>
    </source>
</reference>
<name>A0A8G2BLA9_9PROT</name>
<dbReference type="RefSeq" id="WP_093152300.1">
    <property type="nucleotide sequence ID" value="NZ_FNBW01000011.1"/>
</dbReference>
<sequence>MPTLLDVITIEDLSAFVDGQADGDLSEAIEELELQDDRCAETLGAFMAQNALLHRALDPMKDEPTPKRLLDLIRSHTDGAA</sequence>
<proteinExistence type="predicted"/>
<dbReference type="OrthoDB" id="7187254at2"/>